<protein>
    <submittedName>
        <fullName evidence="2">Class I SAM-dependent methyltransferase</fullName>
        <ecNumber evidence="2">2.1.1.-</ecNumber>
    </submittedName>
</protein>
<proteinExistence type="predicted"/>
<evidence type="ECO:0000256" key="1">
    <source>
        <dbReference type="SAM" id="MobiDB-lite"/>
    </source>
</evidence>
<comment type="caution">
    <text evidence="2">The sequence shown here is derived from an EMBL/GenBank/DDBJ whole genome shotgun (WGS) entry which is preliminary data.</text>
</comment>
<keyword evidence="2" id="KW-0489">Methyltransferase</keyword>
<dbReference type="CDD" id="cd02440">
    <property type="entry name" value="AdoMet_MTases"/>
    <property type="match status" value="1"/>
</dbReference>
<sequence>MTATAGQAPSADRIYSLDTTPPVDYEPSEVIDYARASLTELADHFKTDKGSIKHRYTEVYEKYLGPLRQKPGVKLLEIGVACGSSLKTWSRYFSDAEIIGADIRPDCSQLCRSYPNIRIEIGNATQQTFARDCDVIIDDGSHVSADIVDALRVNWPALKPGGLYVIEDLKCTHNPAYPKLLPFKIEPDRFDRRHFISFINNVLMQMDWRQSDVEFVHFYREMAILRKMG</sequence>
<dbReference type="RefSeq" id="WP_379723078.1">
    <property type="nucleotide sequence ID" value="NZ_JBHRYJ010000001.1"/>
</dbReference>
<keyword evidence="3" id="KW-1185">Reference proteome</keyword>
<dbReference type="InterPro" id="IPR029063">
    <property type="entry name" value="SAM-dependent_MTases_sf"/>
</dbReference>
<name>A0ABV7VG08_9PROT</name>
<organism evidence="2 3">
    <name type="scientific">Ferrovibrio xuzhouensis</name>
    <dbReference type="NCBI Taxonomy" id="1576914"/>
    <lineage>
        <taxon>Bacteria</taxon>
        <taxon>Pseudomonadati</taxon>
        <taxon>Pseudomonadota</taxon>
        <taxon>Alphaproteobacteria</taxon>
        <taxon>Rhodospirillales</taxon>
        <taxon>Rhodospirillaceae</taxon>
        <taxon>Ferrovibrio</taxon>
    </lineage>
</organism>
<gene>
    <name evidence="2" type="ORF">ACFOOQ_06170</name>
</gene>
<dbReference type="GO" id="GO:0032259">
    <property type="term" value="P:methylation"/>
    <property type="evidence" value="ECO:0007669"/>
    <property type="project" value="UniProtKB-KW"/>
</dbReference>
<accession>A0ABV7VG08</accession>
<dbReference type="GO" id="GO:0008168">
    <property type="term" value="F:methyltransferase activity"/>
    <property type="evidence" value="ECO:0007669"/>
    <property type="project" value="UniProtKB-KW"/>
</dbReference>
<dbReference type="Gene3D" id="3.40.50.150">
    <property type="entry name" value="Vaccinia Virus protein VP39"/>
    <property type="match status" value="1"/>
</dbReference>
<dbReference type="Proteomes" id="UP001595711">
    <property type="component" value="Unassembled WGS sequence"/>
</dbReference>
<feature type="region of interest" description="Disordered" evidence="1">
    <location>
        <begin position="1"/>
        <end position="20"/>
    </location>
</feature>
<dbReference type="SUPFAM" id="SSF53335">
    <property type="entry name" value="S-adenosyl-L-methionine-dependent methyltransferases"/>
    <property type="match status" value="1"/>
</dbReference>
<keyword evidence="2" id="KW-0808">Transferase</keyword>
<evidence type="ECO:0000313" key="3">
    <source>
        <dbReference type="Proteomes" id="UP001595711"/>
    </source>
</evidence>
<dbReference type="EMBL" id="JBHRYJ010000001">
    <property type="protein sequence ID" value="MFC3675118.1"/>
    <property type="molecule type" value="Genomic_DNA"/>
</dbReference>
<reference evidence="3" key="1">
    <citation type="journal article" date="2019" name="Int. J. Syst. Evol. Microbiol.">
        <title>The Global Catalogue of Microorganisms (GCM) 10K type strain sequencing project: providing services to taxonomists for standard genome sequencing and annotation.</title>
        <authorList>
            <consortium name="The Broad Institute Genomics Platform"/>
            <consortium name="The Broad Institute Genome Sequencing Center for Infectious Disease"/>
            <person name="Wu L."/>
            <person name="Ma J."/>
        </authorList>
    </citation>
    <scope>NUCLEOTIDE SEQUENCE [LARGE SCALE GENOMIC DNA]</scope>
    <source>
        <strain evidence="3">KCTC 42182</strain>
    </source>
</reference>
<evidence type="ECO:0000313" key="2">
    <source>
        <dbReference type="EMBL" id="MFC3675118.1"/>
    </source>
</evidence>
<dbReference type="EC" id="2.1.1.-" evidence="2"/>